<keyword evidence="5" id="KW-0413">Isomerase</keyword>
<dbReference type="KEGG" id="iva:Isova_1133"/>
<sequence>MPQIILGPNLPKLDGSVKKAAYAFLEKLGENDQAPGLHIEPINGTADPRIRTGRVNDYWRAVLVKIQGQATEAHYVYLGTYQHDDAIAFAKTAVVRINPRNGIAELVRADQLVEPTIEERDTAFRTMPKPKPKPDDVDTTLYPLLQTQGVALADLLDLGIDADAAEQAILARTDDEILAAAQVAPAAWQADALLDLAFGVKLPDVKEKLGLTAPDVTPDPASDDQLLEALQKPAAQMDFAFIEDNDELRAAIEDDNFGRWRIFLHPEQRDYAFKDRNGSFRLSGGAGTGKTVVLLHRARHLWRENPDARIVLTTFNKTLAASLEETLRLLDPKVPVVTELGKAGVYIAGVDALARRVLSKAEGKLAGNGSDVGPVQRVLGQRTPHVMELTARATWMTAIESAGAALPASLRSQAFFEAEYSTVIVPNLVTTRDEYLRVRRPGRGVALSRKDRVAVWNVVEAYRASAAANNATDWDEKAMIAAVYLNGAPDDRPADHVLVDEAQDLAPSRLFLLRALAPEGPNDLFIAEDSQQRIYGQKVVLSRYGINIRGRSRRLTLNYRTTAQNLQYAVGVLSGTQWVDMESGDATVAGYRSARSGPPPVELGTSSLVAELGKVADQVHDWLEEGNAPETIGVLVRTRFVGEKVVNALAERGVQARFVQDDASAGTGKILVMTMHRSKGMEFRNVVLFGVSSDEPGWGVGLNSLPEAERADAELRERSLLYVAATRARDKLVVLWNGKRSDLLPESGVAASPDLEVTT</sequence>
<keyword evidence="3 9" id="KW-0347">Helicase</keyword>
<comment type="catalytic activity">
    <reaction evidence="6">
        <text>Couples ATP hydrolysis with the unwinding of duplex DNA by translocating in the 3'-5' direction.</text>
        <dbReference type="EC" id="5.6.2.4"/>
    </reaction>
</comment>
<evidence type="ECO:0000256" key="9">
    <source>
        <dbReference type="PROSITE-ProRule" id="PRU00560"/>
    </source>
</evidence>
<evidence type="ECO:0000313" key="11">
    <source>
        <dbReference type="EMBL" id="AEG43908.1"/>
    </source>
</evidence>
<gene>
    <name evidence="11" type="ordered locus">Isova_1133</name>
</gene>
<dbReference type="Gene3D" id="3.40.50.300">
    <property type="entry name" value="P-loop containing nucleotide triphosphate hydrolases"/>
    <property type="match status" value="2"/>
</dbReference>
<dbReference type="HOGENOM" id="CLU_023846_0_0_11"/>
<dbReference type="SUPFAM" id="SSF52540">
    <property type="entry name" value="P-loop containing nucleoside triphosphate hydrolases"/>
    <property type="match status" value="1"/>
</dbReference>
<dbReference type="InterPro" id="IPR000212">
    <property type="entry name" value="DNA_helicase_UvrD/REP"/>
</dbReference>
<dbReference type="InterPro" id="IPR027417">
    <property type="entry name" value="P-loop_NTPase"/>
</dbReference>
<accession>F6FRE7</accession>
<evidence type="ECO:0000256" key="6">
    <source>
        <dbReference type="ARBA" id="ARBA00034617"/>
    </source>
</evidence>
<reference evidence="11 12" key="1">
    <citation type="submission" date="2011-05" db="EMBL/GenBank/DDBJ databases">
        <title>Complete sequence of Isoptericola variabilis 225.</title>
        <authorList>
            <consortium name="US DOE Joint Genome Institute"/>
            <person name="Lucas S."/>
            <person name="Han J."/>
            <person name="Lapidus A."/>
            <person name="Cheng J.-F."/>
            <person name="Goodwin L."/>
            <person name="Pitluck S."/>
            <person name="Peters L."/>
            <person name="Mikhailova N."/>
            <person name="Zeytun A."/>
            <person name="Han C."/>
            <person name="Tapia R."/>
            <person name="Land M."/>
            <person name="Hauser L."/>
            <person name="Kyrpides N."/>
            <person name="Ivanova N."/>
            <person name="Pagani I."/>
            <person name="Siebers A."/>
            <person name="Allgaier M."/>
            <person name="Thelen M."/>
            <person name="Hugenholtz P."/>
            <person name="Gladden J."/>
            <person name="Woyke T."/>
        </authorList>
    </citation>
    <scope>NUCLEOTIDE SEQUENCE [LARGE SCALE GENOMIC DNA]</scope>
    <source>
        <strain evidence="12">225</strain>
    </source>
</reference>
<organism evidence="12">
    <name type="scientific">Isoptericola variabilis (strain 225)</name>
    <dbReference type="NCBI Taxonomy" id="743718"/>
    <lineage>
        <taxon>Bacteria</taxon>
        <taxon>Bacillati</taxon>
        <taxon>Actinomycetota</taxon>
        <taxon>Actinomycetes</taxon>
        <taxon>Micrococcales</taxon>
        <taxon>Promicromonosporaceae</taxon>
        <taxon>Isoptericola</taxon>
    </lineage>
</organism>
<dbReference type="Proteomes" id="UP000009236">
    <property type="component" value="Chromosome"/>
</dbReference>
<dbReference type="AlphaFoldDB" id="F6FRE7"/>
<name>F6FRE7_ISOV2</name>
<dbReference type="PANTHER" id="PTHR11070:SF45">
    <property type="entry name" value="DNA 3'-5' HELICASE"/>
    <property type="match status" value="1"/>
</dbReference>
<evidence type="ECO:0000256" key="5">
    <source>
        <dbReference type="ARBA" id="ARBA00023235"/>
    </source>
</evidence>
<dbReference type="GO" id="GO:0003677">
    <property type="term" value="F:DNA binding"/>
    <property type="evidence" value="ECO:0007669"/>
    <property type="project" value="InterPro"/>
</dbReference>
<comment type="catalytic activity">
    <reaction evidence="8">
        <text>ATP + H2O = ADP + phosphate + H(+)</text>
        <dbReference type="Rhea" id="RHEA:13065"/>
        <dbReference type="ChEBI" id="CHEBI:15377"/>
        <dbReference type="ChEBI" id="CHEBI:15378"/>
        <dbReference type="ChEBI" id="CHEBI:30616"/>
        <dbReference type="ChEBI" id="CHEBI:43474"/>
        <dbReference type="ChEBI" id="CHEBI:456216"/>
        <dbReference type="EC" id="5.6.2.4"/>
    </reaction>
</comment>
<evidence type="ECO:0000256" key="3">
    <source>
        <dbReference type="ARBA" id="ARBA00022806"/>
    </source>
</evidence>
<dbReference type="GO" id="GO:0000725">
    <property type="term" value="P:recombinational repair"/>
    <property type="evidence" value="ECO:0007669"/>
    <property type="project" value="TreeGrafter"/>
</dbReference>
<dbReference type="InterPro" id="IPR014016">
    <property type="entry name" value="UvrD-like_ATP-bd"/>
</dbReference>
<evidence type="ECO:0000256" key="4">
    <source>
        <dbReference type="ARBA" id="ARBA00022840"/>
    </source>
</evidence>
<feature type="domain" description="UvrD-like helicase ATP-binding" evidence="10">
    <location>
        <begin position="263"/>
        <end position="597"/>
    </location>
</feature>
<feature type="binding site" evidence="9">
    <location>
        <begin position="284"/>
        <end position="291"/>
    </location>
    <ligand>
        <name>ATP</name>
        <dbReference type="ChEBI" id="CHEBI:30616"/>
    </ligand>
</feature>
<dbReference type="Pfam" id="PF00580">
    <property type="entry name" value="UvrD-helicase"/>
    <property type="match status" value="1"/>
</dbReference>
<dbReference type="PROSITE" id="PS51198">
    <property type="entry name" value="UVRD_HELICASE_ATP_BIND"/>
    <property type="match status" value="1"/>
</dbReference>
<dbReference type="InterPro" id="IPR014017">
    <property type="entry name" value="DNA_helicase_UvrD-like_C"/>
</dbReference>
<dbReference type="GO" id="GO:0005524">
    <property type="term" value="F:ATP binding"/>
    <property type="evidence" value="ECO:0007669"/>
    <property type="project" value="UniProtKB-UniRule"/>
</dbReference>
<evidence type="ECO:0000256" key="2">
    <source>
        <dbReference type="ARBA" id="ARBA00022801"/>
    </source>
</evidence>
<evidence type="ECO:0000259" key="10">
    <source>
        <dbReference type="PROSITE" id="PS51198"/>
    </source>
</evidence>
<proteinExistence type="predicted"/>
<keyword evidence="4 9" id="KW-0067">ATP-binding</keyword>
<dbReference type="Pfam" id="PF13361">
    <property type="entry name" value="UvrD_C"/>
    <property type="match status" value="1"/>
</dbReference>
<dbReference type="PANTHER" id="PTHR11070">
    <property type="entry name" value="UVRD / RECB / PCRA DNA HELICASE FAMILY MEMBER"/>
    <property type="match status" value="1"/>
</dbReference>
<dbReference type="STRING" id="743718.Isova_1133"/>
<evidence type="ECO:0000313" key="12">
    <source>
        <dbReference type="Proteomes" id="UP000009236"/>
    </source>
</evidence>
<evidence type="ECO:0000256" key="8">
    <source>
        <dbReference type="ARBA" id="ARBA00048988"/>
    </source>
</evidence>
<dbReference type="GO" id="GO:0005829">
    <property type="term" value="C:cytosol"/>
    <property type="evidence" value="ECO:0007669"/>
    <property type="project" value="TreeGrafter"/>
</dbReference>
<dbReference type="EC" id="5.6.2.4" evidence="7"/>
<dbReference type="GO" id="GO:0016887">
    <property type="term" value="F:ATP hydrolysis activity"/>
    <property type="evidence" value="ECO:0007669"/>
    <property type="project" value="RHEA"/>
</dbReference>
<dbReference type="eggNOG" id="COG0210">
    <property type="taxonomic scope" value="Bacteria"/>
</dbReference>
<keyword evidence="12" id="KW-1185">Reference proteome</keyword>
<dbReference type="EMBL" id="CP002810">
    <property type="protein sequence ID" value="AEG43908.1"/>
    <property type="molecule type" value="Genomic_DNA"/>
</dbReference>
<dbReference type="RefSeq" id="WP_013838300.1">
    <property type="nucleotide sequence ID" value="NC_015588.1"/>
</dbReference>
<evidence type="ECO:0000256" key="7">
    <source>
        <dbReference type="ARBA" id="ARBA00034808"/>
    </source>
</evidence>
<keyword evidence="2 9" id="KW-0378">Hydrolase</keyword>
<dbReference type="GO" id="GO:0043138">
    <property type="term" value="F:3'-5' DNA helicase activity"/>
    <property type="evidence" value="ECO:0007669"/>
    <property type="project" value="UniProtKB-EC"/>
</dbReference>
<keyword evidence="1 9" id="KW-0547">Nucleotide-binding</keyword>
<evidence type="ECO:0000256" key="1">
    <source>
        <dbReference type="ARBA" id="ARBA00022741"/>
    </source>
</evidence>
<protein>
    <recommendedName>
        <fullName evidence="7">DNA 3'-5' helicase</fullName>
        <ecNumber evidence="7">5.6.2.4</ecNumber>
    </recommendedName>
</protein>